<feature type="transmembrane region" description="Helical" evidence="1">
    <location>
        <begin position="88"/>
        <end position="106"/>
    </location>
</feature>
<feature type="transmembrane region" description="Helical" evidence="1">
    <location>
        <begin position="56"/>
        <end position="76"/>
    </location>
</feature>
<keyword evidence="1" id="KW-1133">Transmembrane helix</keyword>
<organism evidence="2">
    <name type="scientific">Amorphochlora amoebiformis</name>
    <dbReference type="NCBI Taxonomy" id="1561963"/>
    <lineage>
        <taxon>Eukaryota</taxon>
        <taxon>Sar</taxon>
        <taxon>Rhizaria</taxon>
        <taxon>Cercozoa</taxon>
        <taxon>Chlorarachniophyceae</taxon>
        <taxon>Amorphochlora</taxon>
    </lineage>
</organism>
<keyword evidence="1" id="KW-0472">Membrane</keyword>
<evidence type="ECO:0000256" key="1">
    <source>
        <dbReference type="SAM" id="Phobius"/>
    </source>
</evidence>
<dbReference type="AlphaFoldDB" id="A0A7S0H0F9"/>
<feature type="transmembrane region" description="Helical" evidence="1">
    <location>
        <begin position="23"/>
        <end position="44"/>
    </location>
</feature>
<dbReference type="EMBL" id="HBEM01015984">
    <property type="protein sequence ID" value="CAD8451574.1"/>
    <property type="molecule type" value="Transcribed_RNA"/>
</dbReference>
<sequence length="121" mass="13716">MNCDFRVQCGRCELQSDRESCRAVWVAFGLLFGASGVLLLGYNYFVRRQPMLKAGLNVWAGALLVRTLNGVILASHIDKHVHPVVLEFLWHLAFVIVVWALTYFISQRIENNYVGFVTDNG</sequence>
<protein>
    <submittedName>
        <fullName evidence="2">Uncharacterized protein</fullName>
    </submittedName>
</protein>
<reference evidence="2" key="1">
    <citation type="submission" date="2021-01" db="EMBL/GenBank/DDBJ databases">
        <authorList>
            <person name="Corre E."/>
            <person name="Pelletier E."/>
            <person name="Niang G."/>
            <person name="Scheremetjew M."/>
            <person name="Finn R."/>
            <person name="Kale V."/>
            <person name="Holt S."/>
            <person name="Cochrane G."/>
            <person name="Meng A."/>
            <person name="Brown T."/>
            <person name="Cohen L."/>
        </authorList>
    </citation>
    <scope>NUCLEOTIDE SEQUENCE</scope>
    <source>
        <strain evidence="2">CCMP2058</strain>
    </source>
</reference>
<keyword evidence="1" id="KW-0812">Transmembrane</keyword>
<accession>A0A7S0H0F9</accession>
<proteinExistence type="predicted"/>
<name>A0A7S0H0F9_9EUKA</name>
<evidence type="ECO:0000313" key="2">
    <source>
        <dbReference type="EMBL" id="CAD8451574.1"/>
    </source>
</evidence>
<gene>
    <name evidence="2" type="ORF">LAMO00422_LOCUS11013</name>
</gene>